<evidence type="ECO:0000313" key="3">
    <source>
        <dbReference type="Proteomes" id="UP000450917"/>
    </source>
</evidence>
<name>A0A7X3CT48_9BACL</name>
<dbReference type="InterPro" id="IPR013108">
    <property type="entry name" value="Amidohydro_3"/>
</dbReference>
<reference evidence="2 3" key="1">
    <citation type="submission" date="2019-11" db="EMBL/GenBank/DDBJ databases">
        <title>Draft genome sequences of five Paenibacillus species of dairy origin.</title>
        <authorList>
            <person name="Olajide A.M."/>
            <person name="Chen S."/>
            <person name="Lapointe G."/>
        </authorList>
    </citation>
    <scope>NUCLEOTIDE SEQUENCE [LARGE SCALE GENOMIC DNA]</scope>
    <source>
        <strain evidence="2 3">2CS3</strain>
    </source>
</reference>
<dbReference type="PANTHER" id="PTHR11647:SF1">
    <property type="entry name" value="COLLAPSIN RESPONSE MEDIATOR PROTEIN"/>
    <property type="match status" value="1"/>
</dbReference>
<dbReference type="CDD" id="cd01297">
    <property type="entry name" value="D-aminoacylase"/>
    <property type="match status" value="1"/>
</dbReference>
<dbReference type="GO" id="GO:0016811">
    <property type="term" value="F:hydrolase activity, acting on carbon-nitrogen (but not peptide) bonds, in linear amides"/>
    <property type="evidence" value="ECO:0007669"/>
    <property type="project" value="InterPro"/>
</dbReference>
<comment type="caution">
    <text evidence="2">The sequence shown here is derived from an EMBL/GenBank/DDBJ whole genome shotgun (WGS) entry which is preliminary data.</text>
</comment>
<dbReference type="AlphaFoldDB" id="A0A7X3CT48"/>
<dbReference type="Gene3D" id="3.20.20.140">
    <property type="entry name" value="Metal-dependent hydrolases"/>
    <property type="match status" value="1"/>
</dbReference>
<organism evidence="2 3">
    <name type="scientific">Paenibacillus validus</name>
    <dbReference type="NCBI Taxonomy" id="44253"/>
    <lineage>
        <taxon>Bacteria</taxon>
        <taxon>Bacillati</taxon>
        <taxon>Bacillota</taxon>
        <taxon>Bacilli</taxon>
        <taxon>Bacillales</taxon>
        <taxon>Paenibacillaceae</taxon>
        <taxon>Paenibacillus</taxon>
    </lineage>
</organism>
<dbReference type="GO" id="GO:0016812">
    <property type="term" value="F:hydrolase activity, acting on carbon-nitrogen (but not peptide) bonds, in cyclic amides"/>
    <property type="evidence" value="ECO:0007669"/>
    <property type="project" value="TreeGrafter"/>
</dbReference>
<dbReference type="Pfam" id="PF07969">
    <property type="entry name" value="Amidohydro_3"/>
    <property type="match status" value="1"/>
</dbReference>
<dbReference type="GO" id="GO:0005829">
    <property type="term" value="C:cytosol"/>
    <property type="evidence" value="ECO:0007669"/>
    <property type="project" value="TreeGrafter"/>
</dbReference>
<protein>
    <submittedName>
        <fullName evidence="2">Amidohydrolase family protein</fullName>
    </submittedName>
</protein>
<gene>
    <name evidence="2" type="ORF">GNP93_08115</name>
</gene>
<evidence type="ECO:0000313" key="2">
    <source>
        <dbReference type="EMBL" id="MUG70644.1"/>
    </source>
</evidence>
<dbReference type="InterPro" id="IPR050378">
    <property type="entry name" value="Metallo-dep_Hydrolases_sf"/>
</dbReference>
<evidence type="ECO:0000259" key="1">
    <source>
        <dbReference type="Pfam" id="PF07969"/>
    </source>
</evidence>
<dbReference type="Gene3D" id="2.30.40.10">
    <property type="entry name" value="Urease, subunit C, domain 1"/>
    <property type="match status" value="1"/>
</dbReference>
<proteinExistence type="predicted"/>
<dbReference type="RefSeq" id="WP_155614413.1">
    <property type="nucleotide sequence ID" value="NZ_WNZX01000005.1"/>
</dbReference>
<keyword evidence="3" id="KW-1185">Reference proteome</keyword>
<dbReference type="PANTHER" id="PTHR11647">
    <property type="entry name" value="HYDRANTOINASE/DIHYDROPYRIMIDINASE FAMILY MEMBER"/>
    <property type="match status" value="1"/>
</dbReference>
<feature type="domain" description="Amidohydrolase 3" evidence="1">
    <location>
        <begin position="45"/>
        <end position="516"/>
    </location>
</feature>
<dbReference type="SUPFAM" id="SSF51338">
    <property type="entry name" value="Composite domain of metallo-dependent hydrolases"/>
    <property type="match status" value="1"/>
</dbReference>
<dbReference type="InterPro" id="IPR023100">
    <property type="entry name" value="D-aminoacylase_insert_dom_sf"/>
</dbReference>
<accession>A0A7X3CT48</accession>
<dbReference type="SUPFAM" id="SSF51556">
    <property type="entry name" value="Metallo-dependent hydrolases"/>
    <property type="match status" value="1"/>
</dbReference>
<keyword evidence="2" id="KW-0378">Hydrolase</keyword>
<dbReference type="InterPro" id="IPR032466">
    <property type="entry name" value="Metal_Hydrolase"/>
</dbReference>
<dbReference type="Proteomes" id="UP000450917">
    <property type="component" value="Unassembled WGS sequence"/>
</dbReference>
<dbReference type="Gene3D" id="3.30.1490.130">
    <property type="entry name" value="D-aminoacylase. Domain 3"/>
    <property type="match status" value="1"/>
</dbReference>
<sequence>MMYDILIQGGLVVDGSGAPGYHADVAIKDGLIRSIGILKSVQAKRVIQADQLVVAPGFIDIHTHDDLHVLENPYMDVKIRQGVTTTVIGNCGFGLYPVLPETRHYFNKYAAGLFGAPEKGELGYSGLDDFFAEFQKVGSAINVASLVAHGVIRVAVMGYDNRKPTSAEMEKMKGLLRDALRSGAVGMSMGLIYAPGLFADTEELIELSKVVAEEGGFIASHMRNEASYLLESIEEMITIAREARVPLEISHLKAVGNSNFGKARKALHLIEKAKMEGIDITFDQYPYHAGSTTATTILPPWALEGGHGKMLERLRNEETRAKIKDNLINGIPSNAWESMSNLIGWENMMICTVESDKNKSLEGSSIKEIAEKRHIPPLDLFLDLLVEEEGRIILIMFQQDLDEMETVMQHELQMFGSDGIPQKGKKAHRRLYGTFPQVLGKYVREKNTLHLERAIYKMTYLPSNRLGLFDRGLIRPGMVADITLFNKNTIDDHSTYAEPAVNPSGIEAVLVNGEIVLENGIFTGIYPGKPLRRSLSNDRYKI</sequence>
<dbReference type="EMBL" id="WNZX01000005">
    <property type="protein sequence ID" value="MUG70644.1"/>
    <property type="molecule type" value="Genomic_DNA"/>
</dbReference>
<dbReference type="InterPro" id="IPR011059">
    <property type="entry name" value="Metal-dep_hydrolase_composite"/>
</dbReference>